<evidence type="ECO:0000313" key="1">
    <source>
        <dbReference type="EMBL" id="RMZ92971.1"/>
    </source>
</evidence>
<gene>
    <name evidence="1" type="ORF">BpHYR1_018906</name>
</gene>
<comment type="caution">
    <text evidence="1">The sequence shown here is derived from an EMBL/GenBank/DDBJ whole genome shotgun (WGS) entry which is preliminary data.</text>
</comment>
<sequence length="114" mass="13706">MIQTTIPAMPTFEEQETAVVRRRGRPKGSKNKKNTVNFLKKYQIFKNISYWPCGRFDYNGRFEILRILKCLNFCFKTIKTKNHVFDEIYLISIKINLKDRTFSCIFKITKKIYH</sequence>
<protein>
    <submittedName>
        <fullName evidence="1">Uncharacterized protein</fullName>
    </submittedName>
</protein>
<dbReference type="EMBL" id="REGN01014162">
    <property type="protein sequence ID" value="RMZ92971.1"/>
    <property type="molecule type" value="Genomic_DNA"/>
</dbReference>
<reference evidence="1 2" key="1">
    <citation type="journal article" date="2018" name="Sci. Rep.">
        <title>Genomic signatures of local adaptation to the degree of environmental predictability in rotifers.</title>
        <authorList>
            <person name="Franch-Gras L."/>
            <person name="Hahn C."/>
            <person name="Garcia-Roger E.M."/>
            <person name="Carmona M.J."/>
            <person name="Serra M."/>
            <person name="Gomez A."/>
        </authorList>
    </citation>
    <scope>NUCLEOTIDE SEQUENCE [LARGE SCALE GENOMIC DNA]</scope>
    <source>
        <strain evidence="1">HYR1</strain>
    </source>
</reference>
<dbReference type="AlphaFoldDB" id="A0A3M7P1H7"/>
<name>A0A3M7P1H7_BRAPC</name>
<proteinExistence type="predicted"/>
<organism evidence="1 2">
    <name type="scientific">Brachionus plicatilis</name>
    <name type="common">Marine rotifer</name>
    <name type="synonym">Brachionus muelleri</name>
    <dbReference type="NCBI Taxonomy" id="10195"/>
    <lineage>
        <taxon>Eukaryota</taxon>
        <taxon>Metazoa</taxon>
        <taxon>Spiralia</taxon>
        <taxon>Gnathifera</taxon>
        <taxon>Rotifera</taxon>
        <taxon>Eurotatoria</taxon>
        <taxon>Monogononta</taxon>
        <taxon>Pseudotrocha</taxon>
        <taxon>Ploima</taxon>
        <taxon>Brachionidae</taxon>
        <taxon>Brachionus</taxon>
    </lineage>
</organism>
<dbReference type="Proteomes" id="UP000276133">
    <property type="component" value="Unassembled WGS sequence"/>
</dbReference>
<accession>A0A3M7P1H7</accession>
<keyword evidence="2" id="KW-1185">Reference proteome</keyword>
<evidence type="ECO:0000313" key="2">
    <source>
        <dbReference type="Proteomes" id="UP000276133"/>
    </source>
</evidence>